<dbReference type="InterPro" id="IPR040079">
    <property type="entry name" value="Glutathione_S-Trfase"/>
</dbReference>
<feature type="binding site" evidence="2">
    <location>
        <begin position="140"/>
        <end position="141"/>
    </location>
    <ligand>
        <name>glutathione</name>
        <dbReference type="ChEBI" id="CHEBI:57925"/>
    </ligand>
</feature>
<dbReference type="Pfam" id="PF13409">
    <property type="entry name" value="GST_N_2"/>
    <property type="match status" value="1"/>
</dbReference>
<feature type="site" description="Lowers pKa of active site Cys" evidence="3">
    <location>
        <position position="255"/>
    </location>
</feature>
<dbReference type="InterPro" id="IPR036249">
    <property type="entry name" value="Thioredoxin-like_sf"/>
</dbReference>
<evidence type="ECO:0000259" key="4">
    <source>
        <dbReference type="PROSITE" id="PS50405"/>
    </source>
</evidence>
<evidence type="ECO:0000313" key="5">
    <source>
        <dbReference type="EMBL" id="KAK3168127.1"/>
    </source>
</evidence>
<name>A0AAD9Z1A3_9LECA</name>
<feature type="active site" description="Nucleophile" evidence="1">
    <location>
        <position position="55"/>
    </location>
</feature>
<evidence type="ECO:0000313" key="6">
    <source>
        <dbReference type="Proteomes" id="UP001276659"/>
    </source>
</evidence>
<dbReference type="InterPro" id="IPR016639">
    <property type="entry name" value="GST_Omega/GSH"/>
</dbReference>
<sequence>MAQNDSPKPDIFNLANRQGKFDRVDSKFRSWISTEAEAKFPPEENRYVLYISLVCPWAQRANIVRTLKGLEDIIQLVVLDYELFPEGWSFTGRLGTDAKDPIYGFTRLSQLYLKADPEYKGRYTVPTLWDTKHSTIVSNESAEIIRMLYSSFDQFLPADLREANKANGGLFPTHLRTEIEEMNDWIYHTINNGVYKAGFATKQEVYEENCLAVFASLDRVEELLADSEGNYLLGKELTEADVRLFPTIVRFDTAYHNLFKCNLKMVRHDYPHVNEWMKRLYYDKSEVTRGAFRSTTNFDQIKKGYALTPRNNLVPLGPAPDILPLDECPGDAAKEV</sequence>
<dbReference type="PROSITE" id="PS50405">
    <property type="entry name" value="GST_CTER"/>
    <property type="match status" value="1"/>
</dbReference>
<dbReference type="CDD" id="cd03190">
    <property type="entry name" value="GST_C_Omega_like"/>
    <property type="match status" value="1"/>
</dbReference>
<dbReference type="SFLD" id="SFLDG01148">
    <property type="entry name" value="Xi_(cytGST)"/>
    <property type="match status" value="1"/>
</dbReference>
<dbReference type="GO" id="GO:0005737">
    <property type="term" value="C:cytoplasm"/>
    <property type="evidence" value="ECO:0007669"/>
    <property type="project" value="TreeGrafter"/>
</dbReference>
<dbReference type="InterPro" id="IPR047047">
    <property type="entry name" value="GST_Omega-like_C"/>
</dbReference>
<evidence type="ECO:0000256" key="3">
    <source>
        <dbReference type="PIRSR" id="PIRSR015753-3"/>
    </source>
</evidence>
<gene>
    <name evidence="5" type="ORF">OEA41_004573</name>
</gene>
<dbReference type="SFLD" id="SFLDS00019">
    <property type="entry name" value="Glutathione_Transferase_(cytos"/>
    <property type="match status" value="1"/>
</dbReference>
<dbReference type="Proteomes" id="UP001276659">
    <property type="component" value="Unassembled WGS sequence"/>
</dbReference>
<dbReference type="SFLD" id="SFLDG01206">
    <property type="entry name" value="Xi.1"/>
    <property type="match status" value="1"/>
</dbReference>
<evidence type="ECO:0000256" key="2">
    <source>
        <dbReference type="PIRSR" id="PIRSR015753-2"/>
    </source>
</evidence>
<comment type="caution">
    <text evidence="5">The sequence shown here is derived from an EMBL/GenBank/DDBJ whole genome shotgun (WGS) entry which is preliminary data.</text>
</comment>
<protein>
    <recommendedName>
        <fullName evidence="4">GST C-terminal domain-containing protein</fullName>
    </recommendedName>
</protein>
<reference evidence="5" key="1">
    <citation type="submission" date="2022-11" db="EMBL/GenBank/DDBJ databases">
        <title>Chromosomal genome sequence assembly and mating type (MAT) locus characterization of the leprose asexual lichenized fungus Lepraria neglecta (Nyl.) Erichsen.</title>
        <authorList>
            <person name="Allen J.L."/>
            <person name="Pfeffer B."/>
        </authorList>
    </citation>
    <scope>NUCLEOTIDE SEQUENCE</scope>
    <source>
        <strain evidence="5">Allen 5258</strain>
    </source>
</reference>
<dbReference type="SUPFAM" id="SSF52833">
    <property type="entry name" value="Thioredoxin-like"/>
    <property type="match status" value="1"/>
</dbReference>
<feature type="binding site" evidence="2">
    <location>
        <position position="88"/>
    </location>
    <ligand>
        <name>glutathione</name>
        <dbReference type="ChEBI" id="CHEBI:57925"/>
    </ligand>
</feature>
<organism evidence="5 6">
    <name type="scientific">Lepraria neglecta</name>
    <dbReference type="NCBI Taxonomy" id="209136"/>
    <lineage>
        <taxon>Eukaryota</taxon>
        <taxon>Fungi</taxon>
        <taxon>Dikarya</taxon>
        <taxon>Ascomycota</taxon>
        <taxon>Pezizomycotina</taxon>
        <taxon>Lecanoromycetes</taxon>
        <taxon>OSLEUM clade</taxon>
        <taxon>Lecanoromycetidae</taxon>
        <taxon>Lecanorales</taxon>
        <taxon>Lecanorineae</taxon>
        <taxon>Stereocaulaceae</taxon>
        <taxon>Lepraria</taxon>
    </lineage>
</organism>
<dbReference type="Gene3D" id="1.20.1050.10">
    <property type="match status" value="1"/>
</dbReference>
<feature type="active site" description="Proton donor/acceptor" evidence="1">
    <location>
        <position position="195"/>
    </location>
</feature>
<dbReference type="InterPro" id="IPR036282">
    <property type="entry name" value="Glutathione-S-Trfase_C_sf"/>
</dbReference>
<dbReference type="InterPro" id="IPR010987">
    <property type="entry name" value="Glutathione-S-Trfase_C-like"/>
</dbReference>
<feature type="site" description="Lowers pKa of active site Cys" evidence="3">
    <location>
        <position position="305"/>
    </location>
</feature>
<dbReference type="Gene3D" id="3.40.30.10">
    <property type="entry name" value="Glutaredoxin"/>
    <property type="match status" value="1"/>
</dbReference>
<keyword evidence="6" id="KW-1185">Reference proteome</keyword>
<dbReference type="InterPro" id="IPR004045">
    <property type="entry name" value="Glutathione_S-Trfase_N"/>
</dbReference>
<dbReference type="PANTHER" id="PTHR32419">
    <property type="entry name" value="GLUTATHIONYL-HYDROQUINONE REDUCTASE"/>
    <property type="match status" value="1"/>
</dbReference>
<dbReference type="AlphaFoldDB" id="A0AAD9Z1A3"/>
<dbReference type="GO" id="GO:0004364">
    <property type="term" value="F:glutathione transferase activity"/>
    <property type="evidence" value="ECO:0007669"/>
    <property type="project" value="InterPro"/>
</dbReference>
<proteinExistence type="predicted"/>
<evidence type="ECO:0000256" key="1">
    <source>
        <dbReference type="PIRSR" id="PIRSR015753-1"/>
    </source>
</evidence>
<feature type="domain" description="GST C-terminal" evidence="4">
    <location>
        <begin position="172"/>
        <end position="305"/>
    </location>
</feature>
<dbReference type="EMBL" id="JASNWA010000010">
    <property type="protein sequence ID" value="KAK3168127.1"/>
    <property type="molecule type" value="Genomic_DNA"/>
</dbReference>
<dbReference type="SUPFAM" id="SSF47616">
    <property type="entry name" value="GST C-terminal domain-like"/>
    <property type="match status" value="1"/>
</dbReference>
<dbReference type="Pfam" id="PF13410">
    <property type="entry name" value="GST_C_2"/>
    <property type="match status" value="1"/>
</dbReference>
<dbReference type="PANTHER" id="PTHR32419:SF25">
    <property type="entry name" value="GLUTATHIONE S-TRANSFERASE (EUROFUNG)"/>
    <property type="match status" value="1"/>
</dbReference>
<feature type="binding site" evidence="2">
    <location>
        <begin position="122"/>
        <end position="125"/>
    </location>
    <ligand>
        <name>glutathione</name>
        <dbReference type="ChEBI" id="CHEBI:57925"/>
    </ligand>
</feature>
<dbReference type="PIRSF" id="PIRSF015753">
    <property type="entry name" value="GST"/>
    <property type="match status" value="1"/>
</dbReference>
<accession>A0AAD9Z1A3</accession>